<comment type="caution">
    <text evidence="2">The sequence shown here is derived from an EMBL/GenBank/DDBJ whole genome shotgun (WGS) entry which is preliminary data.</text>
</comment>
<keyword evidence="1" id="KW-0472">Membrane</keyword>
<keyword evidence="1" id="KW-0812">Transmembrane</keyword>
<gene>
    <name evidence="2" type="ORF">WH91_21055</name>
</gene>
<reference evidence="2 3" key="1">
    <citation type="submission" date="2015-03" db="EMBL/GenBank/DDBJ databases">
        <authorList>
            <person name="Lepp D."/>
            <person name="Hassan Y.I."/>
            <person name="Li X.-Z."/>
            <person name="Zhou T."/>
        </authorList>
    </citation>
    <scope>NUCLEOTIDE SEQUENCE [LARGE SCALE GENOMIC DNA]</scope>
    <source>
        <strain evidence="2 3">Cr7-05</strain>
    </source>
</reference>
<keyword evidence="1" id="KW-1133">Transmembrane helix</keyword>
<dbReference type="EMBL" id="LAPV01000221">
    <property type="protein sequence ID" value="KKC31150.1"/>
    <property type="molecule type" value="Genomic_DNA"/>
</dbReference>
<proteinExistence type="predicted"/>
<sequence length="96" mass="10483">MNLLRYIAGRLVVYALVIIFALTVLFFVPRLGPTDPVEAMLAKVASQGAYMDAAQVDALRQSLADTFGLDGSLWEQSTAFIKRILFPADFGPSLSM</sequence>
<evidence type="ECO:0000256" key="1">
    <source>
        <dbReference type="SAM" id="Phobius"/>
    </source>
</evidence>
<organism evidence="2 3">
    <name type="scientific">Devosia psychrophila</name>
    <dbReference type="NCBI Taxonomy" id="728005"/>
    <lineage>
        <taxon>Bacteria</taxon>
        <taxon>Pseudomonadati</taxon>
        <taxon>Pseudomonadota</taxon>
        <taxon>Alphaproteobacteria</taxon>
        <taxon>Hyphomicrobiales</taxon>
        <taxon>Devosiaceae</taxon>
        <taxon>Devosia</taxon>
    </lineage>
</organism>
<evidence type="ECO:0000313" key="2">
    <source>
        <dbReference type="EMBL" id="KKC31150.1"/>
    </source>
</evidence>
<evidence type="ECO:0000313" key="3">
    <source>
        <dbReference type="Proteomes" id="UP000033519"/>
    </source>
</evidence>
<feature type="non-terminal residue" evidence="2">
    <location>
        <position position="96"/>
    </location>
</feature>
<dbReference type="Proteomes" id="UP000033519">
    <property type="component" value="Unassembled WGS sequence"/>
</dbReference>
<keyword evidence="3" id="KW-1185">Reference proteome</keyword>
<accession>A0ABR5DT05</accession>
<name>A0ABR5DT05_9HYPH</name>
<feature type="transmembrane region" description="Helical" evidence="1">
    <location>
        <begin position="6"/>
        <end position="28"/>
    </location>
</feature>
<protein>
    <submittedName>
        <fullName evidence="2">ABC transporter permease</fullName>
    </submittedName>
</protein>